<evidence type="ECO:0000256" key="2">
    <source>
        <dbReference type="ARBA" id="ARBA00022485"/>
    </source>
</evidence>
<organism evidence="8 9">
    <name type="scientific">Candidatus Abyssobacteria bacterium SURF_17</name>
    <dbReference type="NCBI Taxonomy" id="2093361"/>
    <lineage>
        <taxon>Bacteria</taxon>
        <taxon>Pseudomonadati</taxon>
        <taxon>Candidatus Hydrogenedentota</taxon>
        <taxon>Candidatus Abyssobacteria</taxon>
    </lineage>
</organism>
<keyword evidence="2" id="KW-0004">4Fe-4S</keyword>
<dbReference type="InterPro" id="IPR023885">
    <property type="entry name" value="4Fe4S-binding_SPASM_dom"/>
</dbReference>
<sequence>MWYGMKIFRFGDIVPQLPNIIFRRRFKFSFELLPYEVKGLRWKRIANFFVAGLNQFFTPSKPFGYPVIAQVEPTNFCNLSCPLCFTTSVTPSRTRSVLPFDTFKKLIDEVGDYLLLIILWNWGEPFLNPDIFKMISYAKSRNIVVHSSTNGNVRFDEAKAEQLVDSGLDSLVFGVDGATRETYSVYRKGGDLDQVIASIKAIVSAKKRKGAMTPRLNFRFVVMKHNEHEIPMARRLAEELGVDFFTLKTVDMPPAIGNNLDGQFAPDEERYRRYAYEGQTFKRKQVPFTCMRPWKRITVDALGEVISCEYEYKDLHSFGNLSADGSPMLIWKGERARAFRRKFNLGDNRFYLCRDCTYKNRVVDDCTVEKVTLKSNSRGH</sequence>
<dbReference type="Proteomes" id="UP000285961">
    <property type="component" value="Unassembled WGS sequence"/>
</dbReference>
<dbReference type="SFLD" id="SFLDS00029">
    <property type="entry name" value="Radical_SAM"/>
    <property type="match status" value="1"/>
</dbReference>
<dbReference type="CDD" id="cd01335">
    <property type="entry name" value="Radical_SAM"/>
    <property type="match status" value="1"/>
</dbReference>
<accession>A0A419EW40</accession>
<keyword evidence="4" id="KW-0479">Metal-binding</keyword>
<evidence type="ECO:0000313" key="8">
    <source>
        <dbReference type="EMBL" id="RJP68700.1"/>
    </source>
</evidence>
<dbReference type="Pfam" id="PF13186">
    <property type="entry name" value="SPASM"/>
    <property type="match status" value="1"/>
</dbReference>
<dbReference type="InterPro" id="IPR050377">
    <property type="entry name" value="Radical_SAM_PqqE_MftC-like"/>
</dbReference>
<reference evidence="8 9" key="1">
    <citation type="journal article" date="2017" name="ISME J.">
        <title>Energy and carbon metabolisms in a deep terrestrial subsurface fluid microbial community.</title>
        <authorList>
            <person name="Momper L."/>
            <person name="Jungbluth S.P."/>
            <person name="Lee M.D."/>
            <person name="Amend J.P."/>
        </authorList>
    </citation>
    <scope>NUCLEOTIDE SEQUENCE [LARGE SCALE GENOMIC DNA]</scope>
    <source>
        <strain evidence="8">SURF_17</strain>
    </source>
</reference>
<keyword evidence="5" id="KW-0408">Iron</keyword>
<dbReference type="SUPFAM" id="SSF102114">
    <property type="entry name" value="Radical SAM enzymes"/>
    <property type="match status" value="1"/>
</dbReference>
<evidence type="ECO:0000256" key="4">
    <source>
        <dbReference type="ARBA" id="ARBA00022723"/>
    </source>
</evidence>
<evidence type="ECO:0000256" key="5">
    <source>
        <dbReference type="ARBA" id="ARBA00023004"/>
    </source>
</evidence>
<dbReference type="Gene3D" id="3.20.20.70">
    <property type="entry name" value="Aldolase class I"/>
    <property type="match status" value="1"/>
</dbReference>
<dbReference type="InterPro" id="IPR006638">
    <property type="entry name" value="Elp3/MiaA/NifB-like_rSAM"/>
</dbReference>
<dbReference type="InterPro" id="IPR034391">
    <property type="entry name" value="AdoMet-like_SPASM_containing"/>
</dbReference>
<dbReference type="SFLD" id="SFLDG01067">
    <property type="entry name" value="SPASM/twitch_domain_containing"/>
    <property type="match status" value="1"/>
</dbReference>
<evidence type="ECO:0000313" key="9">
    <source>
        <dbReference type="Proteomes" id="UP000285961"/>
    </source>
</evidence>
<keyword evidence="6" id="KW-0411">Iron-sulfur</keyword>
<dbReference type="InterPro" id="IPR058240">
    <property type="entry name" value="rSAM_sf"/>
</dbReference>
<comment type="caution">
    <text evidence="8">The sequence shown here is derived from an EMBL/GenBank/DDBJ whole genome shotgun (WGS) entry which is preliminary data.</text>
</comment>
<dbReference type="InterPro" id="IPR013785">
    <property type="entry name" value="Aldolase_TIM"/>
</dbReference>
<dbReference type="GO" id="GO:0051536">
    <property type="term" value="F:iron-sulfur cluster binding"/>
    <property type="evidence" value="ECO:0007669"/>
    <property type="project" value="UniProtKB-KW"/>
</dbReference>
<keyword evidence="3" id="KW-0949">S-adenosyl-L-methionine</keyword>
<comment type="cofactor">
    <cofactor evidence="1">
        <name>[4Fe-4S] cluster</name>
        <dbReference type="ChEBI" id="CHEBI:49883"/>
    </cofactor>
</comment>
<dbReference type="InterPro" id="IPR007197">
    <property type="entry name" value="rSAM"/>
</dbReference>
<name>A0A419EW40_9BACT</name>
<dbReference type="PANTHER" id="PTHR11228:SF35">
    <property type="entry name" value="MOLYBDENUM COFACTOR BIOSYNTHESIS PROTEIN A-RELATED"/>
    <property type="match status" value="1"/>
</dbReference>
<proteinExistence type="predicted"/>
<dbReference type="PANTHER" id="PTHR11228">
    <property type="entry name" value="RADICAL SAM DOMAIN PROTEIN"/>
    <property type="match status" value="1"/>
</dbReference>
<dbReference type="PROSITE" id="PS51918">
    <property type="entry name" value="RADICAL_SAM"/>
    <property type="match status" value="1"/>
</dbReference>
<dbReference type="SMART" id="SM00729">
    <property type="entry name" value="Elp3"/>
    <property type="match status" value="1"/>
</dbReference>
<evidence type="ECO:0000259" key="7">
    <source>
        <dbReference type="PROSITE" id="PS51918"/>
    </source>
</evidence>
<dbReference type="GO" id="GO:0046872">
    <property type="term" value="F:metal ion binding"/>
    <property type="evidence" value="ECO:0007669"/>
    <property type="project" value="UniProtKB-KW"/>
</dbReference>
<dbReference type="GO" id="GO:0003824">
    <property type="term" value="F:catalytic activity"/>
    <property type="evidence" value="ECO:0007669"/>
    <property type="project" value="InterPro"/>
</dbReference>
<evidence type="ECO:0000256" key="6">
    <source>
        <dbReference type="ARBA" id="ARBA00023014"/>
    </source>
</evidence>
<feature type="domain" description="Radical SAM core" evidence="7">
    <location>
        <begin position="63"/>
        <end position="287"/>
    </location>
</feature>
<dbReference type="AlphaFoldDB" id="A0A419EW40"/>
<gene>
    <name evidence="8" type="ORF">C4532_12045</name>
</gene>
<dbReference type="EMBL" id="QZKI01000089">
    <property type="protein sequence ID" value="RJP68700.1"/>
    <property type="molecule type" value="Genomic_DNA"/>
</dbReference>
<evidence type="ECO:0000256" key="3">
    <source>
        <dbReference type="ARBA" id="ARBA00022691"/>
    </source>
</evidence>
<dbReference type="SFLD" id="SFLDG01387">
    <property type="entry name" value="BtrN-like_SPASM_domain_contain"/>
    <property type="match status" value="1"/>
</dbReference>
<protein>
    <submittedName>
        <fullName evidence="8">Radical SAM protein</fullName>
    </submittedName>
</protein>
<evidence type="ECO:0000256" key="1">
    <source>
        <dbReference type="ARBA" id="ARBA00001966"/>
    </source>
</evidence>
<dbReference type="Pfam" id="PF04055">
    <property type="entry name" value="Radical_SAM"/>
    <property type="match status" value="1"/>
</dbReference>
<dbReference type="CDD" id="cd21109">
    <property type="entry name" value="SPASM"/>
    <property type="match status" value="1"/>
</dbReference>